<proteinExistence type="predicted"/>
<sequence length="330" mass="37180">MEELQLTAGNSVVQMAINSNGHARSLPMASERNTNLIKRGDRISATHRPCVPPTSMQIPRQSRNNVVLFGSSGAGKSSIINMLSPGDSPVAHVTKGLERGTLHSQYYDFDIRGIPVTLWDTRGLDEGEESQVPDVEAIVELYKLLLELGRRGGVSLLVFVVRVHRIKTAARANWELFRDIIYQGKLPTAMIITGLEEEENREMWWFDNKGSFEKHGIKLVNVAGAACITACRGKKRANGYVYEKEYDESREAVERLIQSTILPEPIPIEPVEWFTNVFRKAKELKWCGSFGLWIIEILFGKDGKALKRIRTLPGFNKVYVERLLKALEDV</sequence>
<dbReference type="EMBL" id="JANIEX010000035">
    <property type="protein sequence ID" value="KAJ3575499.1"/>
    <property type="molecule type" value="Genomic_DNA"/>
</dbReference>
<dbReference type="CDD" id="cd00882">
    <property type="entry name" value="Ras_like_GTPase"/>
    <property type="match status" value="1"/>
</dbReference>
<feature type="domain" description="G" evidence="1">
    <location>
        <begin position="65"/>
        <end position="136"/>
    </location>
</feature>
<dbReference type="Pfam" id="PF01926">
    <property type="entry name" value="MMR_HSR1"/>
    <property type="match status" value="1"/>
</dbReference>
<dbReference type="Gene3D" id="3.40.50.300">
    <property type="entry name" value="P-loop containing nucleotide triphosphate hydrolases"/>
    <property type="match status" value="1"/>
</dbReference>
<keyword evidence="3" id="KW-1185">Reference proteome</keyword>
<accession>A0AAD5W602</accession>
<dbReference type="InterPro" id="IPR006073">
    <property type="entry name" value="GTP-bd"/>
</dbReference>
<evidence type="ECO:0000259" key="1">
    <source>
        <dbReference type="Pfam" id="PF01926"/>
    </source>
</evidence>
<protein>
    <recommendedName>
        <fullName evidence="1">G domain-containing protein</fullName>
    </recommendedName>
</protein>
<evidence type="ECO:0000313" key="3">
    <source>
        <dbReference type="Proteomes" id="UP001213000"/>
    </source>
</evidence>
<reference evidence="2" key="1">
    <citation type="submission" date="2022-07" db="EMBL/GenBank/DDBJ databases">
        <title>Genome Sequence of Leucocoprinus birnbaumii.</title>
        <authorList>
            <person name="Buettner E."/>
        </authorList>
    </citation>
    <scope>NUCLEOTIDE SEQUENCE</scope>
    <source>
        <strain evidence="2">VT141</strain>
    </source>
</reference>
<comment type="caution">
    <text evidence="2">The sequence shown here is derived from an EMBL/GenBank/DDBJ whole genome shotgun (WGS) entry which is preliminary data.</text>
</comment>
<dbReference type="AlphaFoldDB" id="A0AAD5W602"/>
<dbReference type="SUPFAM" id="SSF52540">
    <property type="entry name" value="P-loop containing nucleoside triphosphate hydrolases"/>
    <property type="match status" value="1"/>
</dbReference>
<gene>
    <name evidence="2" type="ORF">NP233_g1055</name>
</gene>
<dbReference type="GO" id="GO:0005525">
    <property type="term" value="F:GTP binding"/>
    <property type="evidence" value="ECO:0007669"/>
    <property type="project" value="InterPro"/>
</dbReference>
<dbReference type="Proteomes" id="UP001213000">
    <property type="component" value="Unassembled WGS sequence"/>
</dbReference>
<dbReference type="InterPro" id="IPR027417">
    <property type="entry name" value="P-loop_NTPase"/>
</dbReference>
<name>A0AAD5W602_9AGAR</name>
<organism evidence="2 3">
    <name type="scientific">Leucocoprinus birnbaumii</name>
    <dbReference type="NCBI Taxonomy" id="56174"/>
    <lineage>
        <taxon>Eukaryota</taxon>
        <taxon>Fungi</taxon>
        <taxon>Dikarya</taxon>
        <taxon>Basidiomycota</taxon>
        <taxon>Agaricomycotina</taxon>
        <taxon>Agaricomycetes</taxon>
        <taxon>Agaricomycetidae</taxon>
        <taxon>Agaricales</taxon>
        <taxon>Agaricineae</taxon>
        <taxon>Agaricaceae</taxon>
        <taxon>Leucocoprinus</taxon>
    </lineage>
</organism>
<evidence type="ECO:0000313" key="2">
    <source>
        <dbReference type="EMBL" id="KAJ3575499.1"/>
    </source>
</evidence>